<name>A0A419W3S6_9BACT</name>
<evidence type="ECO:0000313" key="2">
    <source>
        <dbReference type="Proteomes" id="UP000283387"/>
    </source>
</evidence>
<dbReference type="Pfam" id="PF16250">
    <property type="entry name" value="DUF4907"/>
    <property type="match status" value="1"/>
</dbReference>
<evidence type="ECO:0000313" key="1">
    <source>
        <dbReference type="EMBL" id="RKD90093.1"/>
    </source>
</evidence>
<comment type="caution">
    <text evidence="1">The sequence shown here is derived from an EMBL/GenBank/DDBJ whole genome shotgun (WGS) entry which is preliminary data.</text>
</comment>
<protein>
    <submittedName>
        <fullName evidence="1">Uncharacterized protein DUF4907</fullName>
    </submittedName>
</protein>
<gene>
    <name evidence="1" type="ORF">BC643_0429</name>
</gene>
<dbReference type="InterPro" id="IPR032593">
    <property type="entry name" value="DUF4907"/>
</dbReference>
<keyword evidence="2" id="KW-1185">Reference proteome</keyword>
<dbReference type="Proteomes" id="UP000283387">
    <property type="component" value="Unassembled WGS sequence"/>
</dbReference>
<sequence length="120" mass="13553">MISGDLIRTLNKTMTTTEIKRYLKILLIFSGVFFCSCQPKIKVGVQSTQQADGGWGYQILKDTSVYINQPYIPAVSGHQTFKSEEDAMKAGRLVLKKIVKRQNPAITIHELDSLDIQYTK</sequence>
<accession>A0A419W3S6</accession>
<proteinExistence type="predicted"/>
<organism evidence="1 2">
    <name type="scientific">Mangrovibacterium diazotrophicum</name>
    <dbReference type="NCBI Taxonomy" id="1261403"/>
    <lineage>
        <taxon>Bacteria</taxon>
        <taxon>Pseudomonadati</taxon>
        <taxon>Bacteroidota</taxon>
        <taxon>Bacteroidia</taxon>
        <taxon>Marinilabiliales</taxon>
        <taxon>Prolixibacteraceae</taxon>
        <taxon>Mangrovibacterium</taxon>
    </lineage>
</organism>
<dbReference type="AlphaFoldDB" id="A0A419W3S6"/>
<reference evidence="1 2" key="1">
    <citation type="submission" date="2018-09" db="EMBL/GenBank/DDBJ databases">
        <title>Genomic Encyclopedia of Archaeal and Bacterial Type Strains, Phase II (KMG-II): from individual species to whole genera.</title>
        <authorList>
            <person name="Goeker M."/>
        </authorList>
    </citation>
    <scope>NUCLEOTIDE SEQUENCE [LARGE SCALE GENOMIC DNA]</scope>
    <source>
        <strain evidence="1 2">DSM 27148</strain>
    </source>
</reference>
<dbReference type="EMBL" id="RAPN01000001">
    <property type="protein sequence ID" value="RKD90093.1"/>
    <property type="molecule type" value="Genomic_DNA"/>
</dbReference>
<dbReference type="OrthoDB" id="674043at2"/>